<dbReference type="EMBL" id="BAAART010000097">
    <property type="protein sequence ID" value="GAA2244482.1"/>
    <property type="molecule type" value="Genomic_DNA"/>
</dbReference>
<dbReference type="Proteomes" id="UP001501474">
    <property type="component" value="Unassembled WGS sequence"/>
</dbReference>
<sequence length="85" mass="9679">MRARVRIREEHEANSLERTLRVFRPGEVIEMVQRGRAGHEIDTDSWWTTNHYIPAAHIVPASKVEVLEVLEGRPAGGQRVSVRAP</sequence>
<comment type="caution">
    <text evidence="1">The sequence shown here is derived from an EMBL/GenBank/DDBJ whole genome shotgun (WGS) entry which is preliminary data.</text>
</comment>
<accession>A0ABN3DYG4</accession>
<keyword evidence="2" id="KW-1185">Reference proteome</keyword>
<name>A0ABN3DYG4_9ACTN</name>
<evidence type="ECO:0000313" key="1">
    <source>
        <dbReference type="EMBL" id="GAA2244482.1"/>
    </source>
</evidence>
<protein>
    <submittedName>
        <fullName evidence="1">Uncharacterized protein</fullName>
    </submittedName>
</protein>
<organism evidence="1 2">
    <name type="scientific">Streptomyces indiaensis</name>
    <dbReference type="NCBI Taxonomy" id="284033"/>
    <lineage>
        <taxon>Bacteria</taxon>
        <taxon>Bacillati</taxon>
        <taxon>Actinomycetota</taxon>
        <taxon>Actinomycetes</taxon>
        <taxon>Kitasatosporales</taxon>
        <taxon>Streptomycetaceae</taxon>
        <taxon>Streptomyces</taxon>
    </lineage>
</organism>
<reference evidence="1 2" key="1">
    <citation type="journal article" date="2019" name="Int. J. Syst. Evol. Microbiol.">
        <title>The Global Catalogue of Microorganisms (GCM) 10K type strain sequencing project: providing services to taxonomists for standard genome sequencing and annotation.</title>
        <authorList>
            <consortium name="The Broad Institute Genomics Platform"/>
            <consortium name="The Broad Institute Genome Sequencing Center for Infectious Disease"/>
            <person name="Wu L."/>
            <person name="Ma J."/>
        </authorList>
    </citation>
    <scope>NUCLEOTIDE SEQUENCE [LARGE SCALE GENOMIC DNA]</scope>
    <source>
        <strain evidence="1 2">JCM 3053</strain>
    </source>
</reference>
<proteinExistence type="predicted"/>
<gene>
    <name evidence="1" type="ORF">GCM10010104_45840</name>
</gene>
<evidence type="ECO:0000313" key="2">
    <source>
        <dbReference type="Proteomes" id="UP001501474"/>
    </source>
</evidence>